<keyword evidence="1" id="KW-0472">Membrane</keyword>
<sequence>MLLLLSATVCCMLAWGFWHFLGQAAFSTLLVILTVGLLADNVRLRRKLDVLSRGGPARQ</sequence>
<feature type="transmembrane region" description="Helical" evidence="1">
    <location>
        <begin position="26"/>
        <end position="44"/>
    </location>
</feature>
<accession>A0A2Z6E2K8</accession>
<reference evidence="3" key="2">
    <citation type="submission" date="2018-06" db="EMBL/GenBank/DDBJ databases">
        <title>Genome sequence of Rhodanobacteraceae bacterium strain Dysh456.</title>
        <authorList>
            <person name="Fukui M."/>
        </authorList>
    </citation>
    <scope>NUCLEOTIDE SEQUENCE [LARGE SCALE GENOMIC DNA]</scope>
    <source>
        <strain evidence="3">Dysh456</strain>
    </source>
</reference>
<proteinExistence type="predicted"/>
<dbReference type="KEGG" id="rbd:ALSL_0309"/>
<dbReference type="AlphaFoldDB" id="A0A2Z6E2K8"/>
<dbReference type="EMBL" id="AP018560">
    <property type="protein sequence ID" value="BBD78981.1"/>
    <property type="molecule type" value="Genomic_DNA"/>
</dbReference>
<dbReference type="Proteomes" id="UP000270530">
    <property type="component" value="Chromosome"/>
</dbReference>
<name>A0A2Z6E2K8_9GAMM</name>
<keyword evidence="1" id="KW-1133">Transmembrane helix</keyword>
<reference evidence="3" key="1">
    <citation type="submission" date="2018-04" db="EMBL/GenBank/DDBJ databases">
        <authorList>
            <person name="Watanabe M."/>
            <person name="Kojima H."/>
        </authorList>
    </citation>
    <scope>NUCLEOTIDE SEQUENCE [LARGE SCALE GENOMIC DNA]</scope>
    <source>
        <strain evidence="3">Dysh456</strain>
    </source>
</reference>
<evidence type="ECO:0000313" key="3">
    <source>
        <dbReference type="Proteomes" id="UP000270530"/>
    </source>
</evidence>
<protein>
    <submittedName>
        <fullName evidence="2">Uncharacterized protein</fullName>
    </submittedName>
</protein>
<keyword evidence="1" id="KW-0812">Transmembrane</keyword>
<evidence type="ECO:0000313" key="2">
    <source>
        <dbReference type="EMBL" id="BBD78981.1"/>
    </source>
</evidence>
<organism evidence="2 3">
    <name type="scientific">Aerosticca soli</name>
    <dbReference type="NCBI Taxonomy" id="2010829"/>
    <lineage>
        <taxon>Bacteria</taxon>
        <taxon>Pseudomonadati</taxon>
        <taxon>Pseudomonadota</taxon>
        <taxon>Gammaproteobacteria</taxon>
        <taxon>Lysobacterales</taxon>
        <taxon>Rhodanobacteraceae</taxon>
        <taxon>Aerosticca</taxon>
    </lineage>
</organism>
<keyword evidence="3" id="KW-1185">Reference proteome</keyword>
<evidence type="ECO:0000256" key="1">
    <source>
        <dbReference type="SAM" id="Phobius"/>
    </source>
</evidence>
<gene>
    <name evidence="2" type="ORF">ALSL_0309</name>
</gene>